<dbReference type="Pfam" id="PF00501">
    <property type="entry name" value="AMP-binding"/>
    <property type="match status" value="1"/>
</dbReference>
<keyword evidence="3" id="KW-0436">Ligase</keyword>
<dbReference type="Gene3D" id="3.40.50.12780">
    <property type="entry name" value="N-terminal domain of ligase-like"/>
    <property type="match status" value="1"/>
</dbReference>
<gene>
    <name evidence="3" type="ORF">G7Y85_06115</name>
</gene>
<evidence type="ECO:0000259" key="2">
    <source>
        <dbReference type="Pfam" id="PF13193"/>
    </source>
</evidence>
<dbReference type="SUPFAM" id="SSF56801">
    <property type="entry name" value="Acetyl-CoA synthetase-like"/>
    <property type="match status" value="1"/>
</dbReference>
<dbReference type="GO" id="GO:0016878">
    <property type="term" value="F:acid-thiol ligase activity"/>
    <property type="evidence" value="ECO:0007669"/>
    <property type="project" value="UniProtKB-ARBA"/>
</dbReference>
<organism evidence="3 4">
    <name type="scientific">Solimonas terrae</name>
    <dbReference type="NCBI Taxonomy" id="1396819"/>
    <lineage>
        <taxon>Bacteria</taxon>
        <taxon>Pseudomonadati</taxon>
        <taxon>Pseudomonadota</taxon>
        <taxon>Gammaproteobacteria</taxon>
        <taxon>Nevskiales</taxon>
        <taxon>Nevskiaceae</taxon>
        <taxon>Solimonas</taxon>
    </lineage>
</organism>
<reference evidence="3 4" key="1">
    <citation type="journal article" date="2014" name="Int. J. Syst. Evol. Microbiol.">
        <title>Solimonas terrae sp. nov., isolated from soil.</title>
        <authorList>
            <person name="Kim S.J."/>
            <person name="Moon J.Y."/>
            <person name="Weon H.Y."/>
            <person name="Ahn J.H."/>
            <person name="Chen W.M."/>
            <person name="Kwon S.W."/>
        </authorList>
    </citation>
    <scope>NUCLEOTIDE SEQUENCE [LARGE SCALE GENOMIC DNA]</scope>
    <source>
        <strain evidence="3 4">KIS83-12</strain>
    </source>
</reference>
<dbReference type="Pfam" id="PF13193">
    <property type="entry name" value="AMP-binding_C"/>
    <property type="match status" value="1"/>
</dbReference>
<feature type="domain" description="AMP-dependent synthetase/ligase" evidence="1">
    <location>
        <begin position="9"/>
        <end position="357"/>
    </location>
</feature>
<evidence type="ECO:0000259" key="1">
    <source>
        <dbReference type="Pfam" id="PF00501"/>
    </source>
</evidence>
<dbReference type="InterPro" id="IPR050237">
    <property type="entry name" value="ATP-dep_AMP-bd_enzyme"/>
</dbReference>
<name>A0A6M2BQ30_9GAMM</name>
<proteinExistence type="predicted"/>
<dbReference type="InterPro" id="IPR025110">
    <property type="entry name" value="AMP-bd_C"/>
</dbReference>
<dbReference type="PANTHER" id="PTHR43767:SF1">
    <property type="entry name" value="NONRIBOSOMAL PEPTIDE SYNTHASE PES1 (EUROFUNG)-RELATED"/>
    <property type="match status" value="1"/>
</dbReference>
<evidence type="ECO:0000313" key="3">
    <source>
        <dbReference type="EMBL" id="NGY04331.1"/>
    </source>
</evidence>
<protein>
    <submittedName>
        <fullName evidence="3">Long-chain fatty acid--CoA ligase</fullName>
    </submittedName>
</protein>
<dbReference type="Proteomes" id="UP000472676">
    <property type="component" value="Unassembled WGS sequence"/>
</dbReference>
<keyword evidence="4" id="KW-1185">Reference proteome</keyword>
<dbReference type="InterPro" id="IPR000873">
    <property type="entry name" value="AMP-dep_synth/lig_dom"/>
</dbReference>
<sequence length="502" mass="53819">MAQTLISALQWWSRETPDHVALRVADTAVTFAELDRWTARVAAWLRDDGVQPGDRVGTIAGTSLAHCALLIGSVRAGAIASPLSPRLSARETIEFCEDTAPRWVLTDADQAGKHEGLNAIGCRTATLAPIAALRDGGGPAFTADAAPDDAVVIIATSGSTARPKGVVYTHRSMLAYAQEFAIEEPFIGSSARILALPPLSTSGGFVQLMEFMVLGATARFESGFDAERALKLLQDERINAFQGVPLFFERIAACEGFAAADLSELKFTSVGGAPVSRALLDIWQQKGCLLRQIYGQTEAGGAISIMSKQDAAQHPEKAGRGGMFTELRVVDPEGRSLPPNELGQILIRGPSVMKEYWNNPEATAKTLIDGWLHTGDLGRIDENGNLSFVDRMKDIIISGGLNISAAEVERVVAGFDGVFEVAVIGAADAKFGETPLAIIHSTLPLQIEQIVAHCNRNLADYKVPRYIVVEAEPLPRLPTGKIAKPALRARFAALLPNLPRVR</sequence>
<accession>A0A6M2BQ30</accession>
<dbReference type="EMBL" id="JAAMOW010000003">
    <property type="protein sequence ID" value="NGY04331.1"/>
    <property type="molecule type" value="Genomic_DNA"/>
</dbReference>
<comment type="caution">
    <text evidence="3">The sequence shown here is derived from an EMBL/GenBank/DDBJ whole genome shotgun (WGS) entry which is preliminary data.</text>
</comment>
<dbReference type="PANTHER" id="PTHR43767">
    <property type="entry name" value="LONG-CHAIN-FATTY-ACID--COA LIGASE"/>
    <property type="match status" value="1"/>
</dbReference>
<dbReference type="AlphaFoldDB" id="A0A6M2BQ30"/>
<dbReference type="Gene3D" id="3.30.300.30">
    <property type="match status" value="1"/>
</dbReference>
<feature type="domain" description="AMP-binding enzyme C-terminal" evidence="2">
    <location>
        <begin position="407"/>
        <end position="481"/>
    </location>
</feature>
<dbReference type="RefSeq" id="WP_166253504.1">
    <property type="nucleotide sequence ID" value="NZ_JAAMOW010000003.1"/>
</dbReference>
<evidence type="ECO:0000313" key="4">
    <source>
        <dbReference type="Proteomes" id="UP000472676"/>
    </source>
</evidence>
<dbReference type="InterPro" id="IPR045851">
    <property type="entry name" value="AMP-bd_C_sf"/>
</dbReference>
<dbReference type="InterPro" id="IPR042099">
    <property type="entry name" value="ANL_N_sf"/>
</dbReference>